<keyword evidence="4" id="KW-1185">Reference proteome</keyword>
<dbReference type="Proteomes" id="UP000027600">
    <property type="component" value="Chromosome II"/>
</dbReference>
<evidence type="ECO:0000256" key="2">
    <source>
        <dbReference type="SAM" id="Phobius"/>
    </source>
</evidence>
<dbReference type="RefSeq" id="WP_041337367.1">
    <property type="nucleotide sequence ID" value="NZ_DAWEQM010000007.1"/>
</dbReference>
<reference evidence="3 4" key="1">
    <citation type="journal article" date="2014" name="Int. J. Syst. Evol. Microbiol.">
        <title>Complete genome of a new Firmicutes species belonging to the dominant human colonic microbiota ('Ruminococcus bicirculans') reveals two chromosomes and a selective capacity to utilize plant glucans.</title>
        <authorList>
            <consortium name="NISC Comparative Sequencing Program"/>
            <person name="Wegmann U."/>
            <person name="Louis P."/>
            <person name="Goesmann A."/>
            <person name="Henrissat B."/>
            <person name="Duncan S.H."/>
            <person name="Flint H.J."/>
        </authorList>
    </citation>
    <scope>NUCLEOTIDE SEQUENCE [LARGE SCALE GENOMIC DNA]</scope>
    <source>
        <strain evidence="3 4">80/3</strain>
    </source>
</reference>
<keyword evidence="2" id="KW-1133">Transmembrane helix</keyword>
<organism evidence="3 4">
    <name type="scientific">Ruminococcus bicirculans</name>
    <name type="common">ex Wegman et al. 2014</name>
    <dbReference type="NCBI Taxonomy" id="1160721"/>
    <lineage>
        <taxon>Bacteria</taxon>
        <taxon>Bacillati</taxon>
        <taxon>Bacillota</taxon>
        <taxon>Clostridia</taxon>
        <taxon>Eubacteriales</taxon>
        <taxon>Oscillospiraceae</taxon>
        <taxon>Ruminococcus</taxon>
    </lineage>
</organism>
<name>A0ABM9QJ89_9FIRM</name>
<evidence type="ECO:0000313" key="4">
    <source>
        <dbReference type="Proteomes" id="UP000027600"/>
    </source>
</evidence>
<accession>A0ABM9QJ89</accession>
<sequence>MKAKHVGIIIWIIVAASFIFCFWYFGIKNIVSSDEPEDDESGINTFNYSCPHDDTYQEPTLNMGKYYPNGDTSKDYFIIGENNTLKYSGDSEYLCNKLFTFYDETAKQDTIKMWSETRTYTIKTYHEARDQILIEFDYGKHENAFALAFNYVDENTFVAVDTYIRVPDDSAAESESYSDDVSVNESKIS</sequence>
<evidence type="ECO:0000313" key="3">
    <source>
        <dbReference type="EMBL" id="CCO06081.1"/>
    </source>
</evidence>
<gene>
    <name evidence="3" type="ORF">RBI_II00320</name>
</gene>
<keyword evidence="2" id="KW-0472">Membrane</keyword>
<keyword evidence="2" id="KW-0812">Transmembrane</keyword>
<proteinExistence type="predicted"/>
<evidence type="ECO:0000256" key="1">
    <source>
        <dbReference type="SAM" id="MobiDB-lite"/>
    </source>
</evidence>
<protein>
    <recommendedName>
        <fullName evidence="5">Secreted protein</fullName>
    </recommendedName>
</protein>
<evidence type="ECO:0008006" key="5">
    <source>
        <dbReference type="Google" id="ProtNLM"/>
    </source>
</evidence>
<feature type="region of interest" description="Disordered" evidence="1">
    <location>
        <begin position="170"/>
        <end position="189"/>
    </location>
</feature>
<feature type="compositionally biased region" description="Low complexity" evidence="1">
    <location>
        <begin position="179"/>
        <end position="189"/>
    </location>
</feature>
<dbReference type="EMBL" id="HF545617">
    <property type="protein sequence ID" value="CCO06081.1"/>
    <property type="molecule type" value="Genomic_DNA"/>
</dbReference>
<feature type="transmembrane region" description="Helical" evidence="2">
    <location>
        <begin position="6"/>
        <end position="25"/>
    </location>
</feature>